<feature type="domain" description="ATP-cone" evidence="9">
    <location>
        <begin position="49"/>
        <end position="139"/>
    </location>
</feature>
<keyword evidence="3 8" id="KW-0863">Zinc-finger</keyword>
<dbReference type="GO" id="GO:0003677">
    <property type="term" value="F:DNA binding"/>
    <property type="evidence" value="ECO:0007669"/>
    <property type="project" value="UniProtKB-KW"/>
</dbReference>
<dbReference type="InterPro" id="IPR005144">
    <property type="entry name" value="ATP-cone_dom"/>
</dbReference>
<keyword evidence="4 8" id="KW-0067">ATP-binding</keyword>
<dbReference type="RefSeq" id="WP_121122043.1">
    <property type="nucleotide sequence ID" value="NZ_CP016604.1"/>
</dbReference>
<keyword evidence="6 8" id="KW-0238">DNA-binding</keyword>
<accession>A0A420XJP7</accession>
<dbReference type="HAMAP" id="MF_00440">
    <property type="entry name" value="NrdR"/>
    <property type="match status" value="1"/>
</dbReference>
<comment type="cofactor">
    <cofactor evidence="8">
        <name>Zn(2+)</name>
        <dbReference type="ChEBI" id="CHEBI:29105"/>
    </cofactor>
    <text evidence="8">Binds 1 zinc ion.</text>
</comment>
<keyword evidence="2 8" id="KW-0547">Nucleotide-binding</keyword>
<evidence type="ECO:0000256" key="1">
    <source>
        <dbReference type="ARBA" id="ARBA00022491"/>
    </source>
</evidence>
<dbReference type="GO" id="GO:0045892">
    <property type="term" value="P:negative regulation of DNA-templated transcription"/>
    <property type="evidence" value="ECO:0007669"/>
    <property type="project" value="UniProtKB-UniRule"/>
</dbReference>
<keyword evidence="11" id="KW-1185">Reference proteome</keyword>
<reference evidence="10 11" key="1">
    <citation type="submission" date="2018-10" db="EMBL/GenBank/DDBJ databases">
        <title>Genomic Encyclopedia of Type Strains, Phase IV (KMG-IV): sequencing the most valuable type-strain genomes for metagenomic binning, comparative biology and taxonomic classification.</title>
        <authorList>
            <person name="Goeker M."/>
        </authorList>
    </citation>
    <scope>NUCLEOTIDE SEQUENCE [LARGE SCALE GENOMIC DNA]</scope>
    <source>
        <strain evidence="10 11">DSM 23800</strain>
    </source>
</reference>
<protein>
    <recommendedName>
        <fullName evidence="8">Transcriptional repressor NrdR</fullName>
    </recommendedName>
</protein>
<gene>
    <name evidence="8" type="primary">nrdR</name>
    <name evidence="10" type="ORF">DES31_0711</name>
</gene>
<organism evidence="10 11">
    <name type="scientific">Otariodibacter oris</name>
    <dbReference type="NCBI Taxonomy" id="1032623"/>
    <lineage>
        <taxon>Bacteria</taxon>
        <taxon>Pseudomonadati</taxon>
        <taxon>Pseudomonadota</taxon>
        <taxon>Gammaproteobacteria</taxon>
        <taxon>Pasteurellales</taxon>
        <taxon>Pasteurellaceae</taxon>
        <taxon>Otariodibacter</taxon>
    </lineage>
</organism>
<keyword evidence="8" id="KW-0479">Metal-binding</keyword>
<name>A0A420XJP7_9PAST</name>
<evidence type="ECO:0000256" key="5">
    <source>
        <dbReference type="ARBA" id="ARBA00023015"/>
    </source>
</evidence>
<dbReference type="PROSITE" id="PS51161">
    <property type="entry name" value="ATP_CONE"/>
    <property type="match status" value="1"/>
</dbReference>
<evidence type="ECO:0000256" key="2">
    <source>
        <dbReference type="ARBA" id="ARBA00022741"/>
    </source>
</evidence>
<feature type="zinc finger region" evidence="8">
    <location>
        <begin position="3"/>
        <end position="34"/>
    </location>
</feature>
<sequence length="153" mass="17696">MRCPFCHAEDTKVIDSRVASDGYSIRRRRECNQCKERFTTFETVELQIPHIIKSNGNREAFDEQKLRQGMVRALEKRPVSADDLEKAITQIIIRLQGLGEREVPSSLLGKLVLEALKNLDKVAYIRFASVYMSFDDIEEFTKEIEKLRLDKGC</sequence>
<evidence type="ECO:0000256" key="8">
    <source>
        <dbReference type="HAMAP-Rule" id="MF_00440"/>
    </source>
</evidence>
<proteinExistence type="inferred from homology"/>
<comment type="similarity">
    <text evidence="8">Belongs to the NrdR family.</text>
</comment>
<evidence type="ECO:0000313" key="10">
    <source>
        <dbReference type="EMBL" id="RKR77381.1"/>
    </source>
</evidence>
<dbReference type="Proteomes" id="UP000280099">
    <property type="component" value="Unassembled WGS sequence"/>
</dbReference>
<dbReference type="Pfam" id="PF03477">
    <property type="entry name" value="ATP-cone"/>
    <property type="match status" value="1"/>
</dbReference>
<evidence type="ECO:0000256" key="4">
    <source>
        <dbReference type="ARBA" id="ARBA00022840"/>
    </source>
</evidence>
<dbReference type="InterPro" id="IPR003796">
    <property type="entry name" value="RNR_NrdR-like"/>
</dbReference>
<dbReference type="NCBIfam" id="TIGR00244">
    <property type="entry name" value="transcriptional regulator NrdR"/>
    <property type="match status" value="1"/>
</dbReference>
<dbReference type="Pfam" id="PF22811">
    <property type="entry name" value="Zn_ribbon_NrdR"/>
    <property type="match status" value="1"/>
</dbReference>
<evidence type="ECO:0000256" key="7">
    <source>
        <dbReference type="ARBA" id="ARBA00023163"/>
    </source>
</evidence>
<dbReference type="OrthoDB" id="9807461at2"/>
<evidence type="ECO:0000256" key="3">
    <source>
        <dbReference type="ARBA" id="ARBA00022771"/>
    </source>
</evidence>
<comment type="caution">
    <text evidence="10">The sequence shown here is derived from an EMBL/GenBank/DDBJ whole genome shotgun (WGS) entry which is preliminary data.</text>
</comment>
<comment type="function">
    <text evidence="8">Negatively regulates transcription of bacterial ribonucleotide reductase nrd genes and operons by binding to NrdR-boxes.</text>
</comment>
<keyword evidence="1 8" id="KW-0678">Repressor</keyword>
<evidence type="ECO:0000313" key="11">
    <source>
        <dbReference type="Proteomes" id="UP000280099"/>
    </source>
</evidence>
<keyword evidence="5 8" id="KW-0805">Transcription regulation</keyword>
<dbReference type="GO" id="GO:0005524">
    <property type="term" value="F:ATP binding"/>
    <property type="evidence" value="ECO:0007669"/>
    <property type="project" value="UniProtKB-UniRule"/>
</dbReference>
<keyword evidence="7 8" id="KW-0804">Transcription</keyword>
<keyword evidence="8" id="KW-0862">Zinc</keyword>
<dbReference type="AlphaFoldDB" id="A0A420XJP7"/>
<dbReference type="EMBL" id="RBJC01000004">
    <property type="protein sequence ID" value="RKR77381.1"/>
    <property type="molecule type" value="Genomic_DNA"/>
</dbReference>
<dbReference type="InterPro" id="IPR055173">
    <property type="entry name" value="NrdR-like_N"/>
</dbReference>
<dbReference type="PANTHER" id="PTHR30455:SF2">
    <property type="entry name" value="TRANSCRIPTIONAL REPRESSOR NRDR"/>
    <property type="match status" value="1"/>
</dbReference>
<evidence type="ECO:0000256" key="6">
    <source>
        <dbReference type="ARBA" id="ARBA00023125"/>
    </source>
</evidence>
<evidence type="ECO:0000259" key="9">
    <source>
        <dbReference type="PROSITE" id="PS51161"/>
    </source>
</evidence>
<dbReference type="GO" id="GO:0008270">
    <property type="term" value="F:zinc ion binding"/>
    <property type="evidence" value="ECO:0007669"/>
    <property type="project" value="UniProtKB-UniRule"/>
</dbReference>
<dbReference type="PANTHER" id="PTHR30455">
    <property type="entry name" value="TRANSCRIPTIONAL REPRESSOR NRDR"/>
    <property type="match status" value="1"/>
</dbReference>